<reference evidence="1" key="1">
    <citation type="submission" date="2022-12" db="EMBL/GenBank/DDBJ databases">
        <title>Bacterial isolates from different developmental stages of Nematostella vectensis.</title>
        <authorList>
            <person name="Fraune S."/>
        </authorList>
    </citation>
    <scope>NUCLEOTIDE SEQUENCE</scope>
    <source>
        <strain evidence="1">G21619-S1</strain>
    </source>
</reference>
<dbReference type="Proteomes" id="UP001068379">
    <property type="component" value="Unassembled WGS sequence"/>
</dbReference>
<dbReference type="RefSeq" id="WP_269358941.1">
    <property type="nucleotide sequence ID" value="NZ_JAPWHE010000007.1"/>
</dbReference>
<protein>
    <submittedName>
        <fullName evidence="1">Uncharacterized protein</fullName>
    </submittedName>
</protein>
<name>A0ABT4M8B9_9BURK</name>
<evidence type="ECO:0000313" key="2">
    <source>
        <dbReference type="Proteomes" id="UP001068379"/>
    </source>
</evidence>
<proteinExistence type="predicted"/>
<organism evidence="1 2">
    <name type="scientific">Castellaniella denitrificans</name>
    <dbReference type="NCBI Taxonomy" id="56119"/>
    <lineage>
        <taxon>Bacteria</taxon>
        <taxon>Pseudomonadati</taxon>
        <taxon>Pseudomonadota</taxon>
        <taxon>Betaproteobacteria</taxon>
        <taxon>Burkholderiales</taxon>
        <taxon>Alcaligenaceae</taxon>
        <taxon>Castellaniella</taxon>
    </lineage>
</organism>
<dbReference type="EMBL" id="JAPWHE010000007">
    <property type="protein sequence ID" value="MCZ4330371.1"/>
    <property type="molecule type" value="Genomic_DNA"/>
</dbReference>
<accession>A0ABT4M8B9</accession>
<comment type="caution">
    <text evidence="1">The sequence shown here is derived from an EMBL/GenBank/DDBJ whole genome shotgun (WGS) entry which is preliminary data.</text>
</comment>
<keyword evidence="2" id="KW-1185">Reference proteome</keyword>
<gene>
    <name evidence="1" type="ORF">O4H32_10450</name>
</gene>
<evidence type="ECO:0000313" key="1">
    <source>
        <dbReference type="EMBL" id="MCZ4330371.1"/>
    </source>
</evidence>
<sequence length="147" mass="15413">MSGTRIETTPLSGANGLAVPAVSVSQKSETVGSLITLVPDAQEDGQILLSLAYDNTVAQPLKTVTFGDDDHPLQLQQMTIEGNGTVQQLALQPGQPLVVSGFDRQVSESAERRLVPGAPALLGGGDRLDAQRLTTVLIITARIEEGL</sequence>